<keyword evidence="4" id="KW-0445">Lipid transport</keyword>
<dbReference type="PANTHER" id="PTHR42870">
    <property type="entry name" value="ACETYL-COA C-ACETYLTRANSFERASE"/>
    <property type="match status" value="1"/>
</dbReference>
<feature type="domain" description="Thiolase C-terminal" evidence="9">
    <location>
        <begin position="260"/>
        <end position="385"/>
    </location>
</feature>
<name>A0ABD5Z0N0_9EURY</name>
<dbReference type="GO" id="GO:0008299">
    <property type="term" value="P:isoprenoid biosynthetic process"/>
    <property type="evidence" value="ECO:0007669"/>
    <property type="project" value="UniProtKB-KW"/>
</dbReference>
<dbReference type="GO" id="GO:0006869">
    <property type="term" value="P:lipid transport"/>
    <property type="evidence" value="ECO:0007669"/>
    <property type="project" value="UniProtKB-KW"/>
</dbReference>
<dbReference type="GO" id="GO:0016740">
    <property type="term" value="F:transferase activity"/>
    <property type="evidence" value="ECO:0007669"/>
    <property type="project" value="UniProtKB-KW"/>
</dbReference>
<dbReference type="InterPro" id="IPR016039">
    <property type="entry name" value="Thiolase-like"/>
</dbReference>
<evidence type="ECO:0000256" key="5">
    <source>
        <dbReference type="ARBA" id="ARBA00023121"/>
    </source>
</evidence>
<dbReference type="RefSeq" id="WP_279528678.1">
    <property type="nucleotide sequence ID" value="NZ_CP122312.1"/>
</dbReference>
<evidence type="ECO:0000313" key="10">
    <source>
        <dbReference type="EMBL" id="MFC7198719.1"/>
    </source>
</evidence>
<dbReference type="InterPro" id="IPR020616">
    <property type="entry name" value="Thiolase_N"/>
</dbReference>
<evidence type="ECO:0000256" key="4">
    <source>
        <dbReference type="ARBA" id="ARBA00023055"/>
    </source>
</evidence>
<evidence type="ECO:0000313" key="11">
    <source>
        <dbReference type="Proteomes" id="UP001596447"/>
    </source>
</evidence>
<evidence type="ECO:0000256" key="1">
    <source>
        <dbReference type="ARBA" id="ARBA00012352"/>
    </source>
</evidence>
<dbReference type="AlphaFoldDB" id="A0ABD5Z0N0"/>
<dbReference type="Gene3D" id="3.40.47.10">
    <property type="match status" value="1"/>
</dbReference>
<sequence length="404" mass="42644">MTRDTAGRSSASSGASPRDVAVAGAGMIDFGELFDQSFDDMAEQAYLNALDDVDRGIEPDDIDAAWFGTLDIAGDASSGLGLAHATGLFGKPVTRVENACATGSTAFREAVQAVRAGSCDVALVLGAEKMRDSAEGLIANAALDQLWRGRGVTMPAFFGLRATRHMEEFGTTREQIAEVSVKNHENGSKYPHAHYRFTCDVEDVVESPQVTYPLNLYDCCPVTDGAAATIVVSEDVVDEYTDDPVWVAGSGLAVDSILRNQDEALSGFPATEQAAAQAYEQAGIGPDDVDVAEVHDCFTITELVTYEDLGFCEKGEGGDFVESGAPKLDGEKPVNPSGGLLAKGHPIGATGVAQVNEIYEQLRGEAGDVQVQNDPQYGLQHNIGIGRNATGSVSCINVLSKERP</sequence>
<keyword evidence="5" id="KW-0446">Lipid-binding</keyword>
<dbReference type="Pfam" id="PF00108">
    <property type="entry name" value="Thiolase_N"/>
    <property type="match status" value="1"/>
</dbReference>
<dbReference type="PROSITE" id="PS00737">
    <property type="entry name" value="THIOLASE_2"/>
    <property type="match status" value="1"/>
</dbReference>
<evidence type="ECO:0000256" key="6">
    <source>
        <dbReference type="ARBA" id="ARBA00023229"/>
    </source>
</evidence>
<dbReference type="GO" id="GO:0008289">
    <property type="term" value="F:lipid binding"/>
    <property type="evidence" value="ECO:0007669"/>
    <property type="project" value="UniProtKB-KW"/>
</dbReference>
<dbReference type="InterPro" id="IPR055140">
    <property type="entry name" value="Thiolase_C_2"/>
</dbReference>
<evidence type="ECO:0000256" key="3">
    <source>
        <dbReference type="ARBA" id="ARBA00022679"/>
    </source>
</evidence>
<proteinExistence type="predicted"/>
<organism evidence="10 11">
    <name type="scientific">Halospeciosus flavus</name>
    <dbReference type="NCBI Taxonomy" id="3032283"/>
    <lineage>
        <taxon>Archaea</taxon>
        <taxon>Methanobacteriati</taxon>
        <taxon>Methanobacteriota</taxon>
        <taxon>Stenosarchaea group</taxon>
        <taxon>Halobacteria</taxon>
        <taxon>Halobacteriales</taxon>
        <taxon>Halobacteriaceae</taxon>
        <taxon>Halospeciosus</taxon>
    </lineage>
</organism>
<keyword evidence="6" id="KW-0414">Isoprene biosynthesis</keyword>
<evidence type="ECO:0000256" key="2">
    <source>
        <dbReference type="ARBA" id="ARBA00022448"/>
    </source>
</evidence>
<dbReference type="EMBL" id="JBHTAR010000011">
    <property type="protein sequence ID" value="MFC7198719.1"/>
    <property type="molecule type" value="Genomic_DNA"/>
</dbReference>
<reference evidence="10 11" key="1">
    <citation type="journal article" date="2019" name="Int. J. Syst. Evol. Microbiol.">
        <title>The Global Catalogue of Microorganisms (GCM) 10K type strain sequencing project: providing services to taxonomists for standard genome sequencing and annotation.</title>
        <authorList>
            <consortium name="The Broad Institute Genomics Platform"/>
            <consortium name="The Broad Institute Genome Sequencing Center for Infectious Disease"/>
            <person name="Wu L."/>
            <person name="Ma J."/>
        </authorList>
    </citation>
    <scope>NUCLEOTIDE SEQUENCE [LARGE SCALE GENOMIC DNA]</scope>
    <source>
        <strain evidence="10 11">XZGYJ-43</strain>
    </source>
</reference>
<dbReference type="PANTHER" id="PTHR42870:SF1">
    <property type="entry name" value="NON-SPECIFIC LIPID-TRANSFER PROTEIN-LIKE 2"/>
    <property type="match status" value="1"/>
</dbReference>
<protein>
    <recommendedName>
        <fullName evidence="1">propanoyl-CoA C-acyltransferase</fullName>
        <ecNumber evidence="1">2.3.1.176</ecNumber>
    </recommendedName>
    <alternativeName>
        <fullName evidence="7">Propanoyl-CoA C-acyltransferase</fullName>
    </alternativeName>
</protein>
<dbReference type="Pfam" id="PF22691">
    <property type="entry name" value="Thiolase_C_1"/>
    <property type="match status" value="1"/>
</dbReference>
<keyword evidence="2" id="KW-0813">Transport</keyword>
<dbReference type="EC" id="2.3.1.176" evidence="1"/>
<keyword evidence="3" id="KW-0808">Transferase</keyword>
<gene>
    <name evidence="10" type="ORF">ACFQJ9_04680</name>
</gene>
<accession>A0ABD5Z0N0</accession>
<dbReference type="SUPFAM" id="SSF53901">
    <property type="entry name" value="Thiolase-like"/>
    <property type="match status" value="2"/>
</dbReference>
<comment type="caution">
    <text evidence="10">The sequence shown here is derived from an EMBL/GenBank/DDBJ whole genome shotgun (WGS) entry which is preliminary data.</text>
</comment>
<dbReference type="Proteomes" id="UP001596447">
    <property type="component" value="Unassembled WGS sequence"/>
</dbReference>
<dbReference type="CDD" id="cd00829">
    <property type="entry name" value="SCP-x_thiolase"/>
    <property type="match status" value="1"/>
</dbReference>
<evidence type="ECO:0000259" key="8">
    <source>
        <dbReference type="Pfam" id="PF00108"/>
    </source>
</evidence>
<keyword evidence="11" id="KW-1185">Reference proteome</keyword>
<dbReference type="PIRSF" id="PIRSF000429">
    <property type="entry name" value="Ac-CoA_Ac_transf"/>
    <property type="match status" value="1"/>
</dbReference>
<dbReference type="InterPro" id="IPR002155">
    <property type="entry name" value="Thiolase"/>
</dbReference>
<feature type="domain" description="Thiolase N-terminal" evidence="8">
    <location>
        <begin position="20"/>
        <end position="235"/>
    </location>
</feature>
<evidence type="ECO:0000256" key="7">
    <source>
        <dbReference type="ARBA" id="ARBA00032316"/>
    </source>
</evidence>
<dbReference type="InterPro" id="IPR020613">
    <property type="entry name" value="Thiolase_CS"/>
</dbReference>
<evidence type="ECO:0000259" key="9">
    <source>
        <dbReference type="Pfam" id="PF22691"/>
    </source>
</evidence>